<feature type="transmembrane region" description="Helical" evidence="6">
    <location>
        <begin position="90"/>
        <end position="116"/>
    </location>
</feature>
<dbReference type="Gene3D" id="1.20.1250.20">
    <property type="entry name" value="MFS general substrate transporter like domains"/>
    <property type="match status" value="1"/>
</dbReference>
<dbReference type="InterPro" id="IPR036259">
    <property type="entry name" value="MFS_trans_sf"/>
</dbReference>
<evidence type="ECO:0000313" key="8">
    <source>
        <dbReference type="EMBL" id="GAA2121242.1"/>
    </source>
</evidence>
<dbReference type="Proteomes" id="UP001500897">
    <property type="component" value="Unassembled WGS sequence"/>
</dbReference>
<feature type="transmembrane region" description="Helical" evidence="6">
    <location>
        <begin position="21"/>
        <end position="45"/>
    </location>
</feature>
<keyword evidence="2 6" id="KW-0812">Transmembrane</keyword>
<comment type="caution">
    <text evidence="8">The sequence shown here is derived from an EMBL/GenBank/DDBJ whole genome shotgun (WGS) entry which is preliminary data.</text>
</comment>
<dbReference type="Pfam" id="PF07690">
    <property type="entry name" value="MFS_1"/>
    <property type="match status" value="1"/>
</dbReference>
<feature type="transmembrane region" description="Helical" evidence="6">
    <location>
        <begin position="305"/>
        <end position="325"/>
    </location>
</feature>
<proteinExistence type="predicted"/>
<name>A0ABN2Y5S2_9ACTN</name>
<feature type="domain" description="Major facilitator superfamily (MFS) profile" evidence="7">
    <location>
        <begin position="23"/>
        <end position="485"/>
    </location>
</feature>
<feature type="transmembrane region" description="Helical" evidence="6">
    <location>
        <begin position="151"/>
        <end position="172"/>
    </location>
</feature>
<gene>
    <name evidence="8" type="ORF">GCM10009759_70760</name>
</gene>
<evidence type="ECO:0000256" key="5">
    <source>
        <dbReference type="ARBA" id="ARBA00023251"/>
    </source>
</evidence>
<feature type="transmembrane region" description="Helical" evidence="6">
    <location>
        <begin position="396"/>
        <end position="416"/>
    </location>
</feature>
<dbReference type="RefSeq" id="WP_344558297.1">
    <property type="nucleotide sequence ID" value="NZ_BAAANS010000077.1"/>
</dbReference>
<comment type="subcellular location">
    <subcellularLocation>
        <location evidence="1">Cell membrane</location>
        <topology evidence="1">Multi-pass membrane protein</topology>
    </subcellularLocation>
</comment>
<dbReference type="PROSITE" id="PS50850">
    <property type="entry name" value="MFS"/>
    <property type="match status" value="1"/>
</dbReference>
<protein>
    <submittedName>
        <fullName evidence="8">MFS transporter</fullName>
    </submittedName>
</protein>
<keyword evidence="4 6" id="KW-0472">Membrane</keyword>
<dbReference type="EMBL" id="BAAANS010000077">
    <property type="protein sequence ID" value="GAA2121242.1"/>
    <property type="molecule type" value="Genomic_DNA"/>
</dbReference>
<feature type="transmembrane region" description="Helical" evidence="6">
    <location>
        <begin position="331"/>
        <end position="351"/>
    </location>
</feature>
<evidence type="ECO:0000256" key="1">
    <source>
        <dbReference type="ARBA" id="ARBA00004651"/>
    </source>
</evidence>
<feature type="transmembrane region" description="Helical" evidence="6">
    <location>
        <begin position="461"/>
        <end position="481"/>
    </location>
</feature>
<evidence type="ECO:0000256" key="6">
    <source>
        <dbReference type="SAM" id="Phobius"/>
    </source>
</evidence>
<feature type="transmembrane region" description="Helical" evidence="6">
    <location>
        <begin position="210"/>
        <end position="229"/>
    </location>
</feature>
<feature type="transmembrane region" description="Helical" evidence="6">
    <location>
        <begin position="122"/>
        <end position="139"/>
    </location>
</feature>
<evidence type="ECO:0000256" key="2">
    <source>
        <dbReference type="ARBA" id="ARBA00022692"/>
    </source>
</evidence>
<feature type="transmembrane region" description="Helical" evidence="6">
    <location>
        <begin position="363"/>
        <end position="384"/>
    </location>
</feature>
<dbReference type="InterPro" id="IPR011701">
    <property type="entry name" value="MFS"/>
</dbReference>
<dbReference type="InterPro" id="IPR020846">
    <property type="entry name" value="MFS_dom"/>
</dbReference>
<dbReference type="PANTHER" id="PTHR42718:SF40">
    <property type="entry name" value="METHYLENOMYCIN A RESISTANCE PROTEIN"/>
    <property type="match status" value="1"/>
</dbReference>
<feature type="transmembrane region" description="Helical" evidence="6">
    <location>
        <begin position="437"/>
        <end position="455"/>
    </location>
</feature>
<dbReference type="PANTHER" id="PTHR42718">
    <property type="entry name" value="MAJOR FACILITATOR SUPERFAMILY MULTIDRUG TRANSPORTER MFSC"/>
    <property type="match status" value="1"/>
</dbReference>
<dbReference type="Gene3D" id="1.20.1720.10">
    <property type="entry name" value="Multidrug resistance protein D"/>
    <property type="match status" value="1"/>
</dbReference>
<evidence type="ECO:0000313" key="9">
    <source>
        <dbReference type="Proteomes" id="UP001500897"/>
    </source>
</evidence>
<keyword evidence="9" id="KW-1185">Reference proteome</keyword>
<keyword evidence="3 6" id="KW-1133">Transmembrane helix</keyword>
<reference evidence="8 9" key="1">
    <citation type="journal article" date="2019" name="Int. J. Syst. Evol. Microbiol.">
        <title>The Global Catalogue of Microorganisms (GCM) 10K type strain sequencing project: providing services to taxonomists for standard genome sequencing and annotation.</title>
        <authorList>
            <consortium name="The Broad Institute Genomics Platform"/>
            <consortium name="The Broad Institute Genome Sequencing Center for Infectious Disease"/>
            <person name="Wu L."/>
            <person name="Ma J."/>
        </authorList>
    </citation>
    <scope>NUCLEOTIDE SEQUENCE [LARGE SCALE GENOMIC DNA]</scope>
    <source>
        <strain evidence="8 9">JCM 14559</strain>
    </source>
</reference>
<keyword evidence="5" id="KW-0046">Antibiotic resistance</keyword>
<feature type="transmembrane region" description="Helical" evidence="6">
    <location>
        <begin position="57"/>
        <end position="78"/>
    </location>
</feature>
<dbReference type="CDD" id="cd17321">
    <property type="entry name" value="MFS_MMR_MDR_like"/>
    <property type="match status" value="1"/>
</dbReference>
<feature type="transmembrane region" description="Helical" evidence="6">
    <location>
        <begin position="178"/>
        <end position="198"/>
    </location>
</feature>
<evidence type="ECO:0000256" key="4">
    <source>
        <dbReference type="ARBA" id="ARBA00023136"/>
    </source>
</evidence>
<accession>A0ABN2Y5S2</accession>
<organism evidence="8 9">
    <name type="scientific">Kitasatospora saccharophila</name>
    <dbReference type="NCBI Taxonomy" id="407973"/>
    <lineage>
        <taxon>Bacteria</taxon>
        <taxon>Bacillati</taxon>
        <taxon>Actinomycetota</taxon>
        <taxon>Actinomycetes</taxon>
        <taxon>Kitasatosporales</taxon>
        <taxon>Streptomycetaceae</taxon>
        <taxon>Kitasatospora</taxon>
    </lineage>
</organism>
<evidence type="ECO:0000259" key="7">
    <source>
        <dbReference type="PROSITE" id="PS50850"/>
    </source>
</evidence>
<dbReference type="SUPFAM" id="SSF103473">
    <property type="entry name" value="MFS general substrate transporter"/>
    <property type="match status" value="1"/>
</dbReference>
<evidence type="ECO:0000256" key="3">
    <source>
        <dbReference type="ARBA" id="ARBA00022989"/>
    </source>
</evidence>
<sequence length="490" mass="48898">MTSVARTLPAPVRPPVARLALPPLVALSLGSFLVMLDVTVVNVAVPGLRASLGVGAAGVQWVVDGYSTVFAGLLLLGGGIGDRFGHRRPYLAGLGVFAAASALCAAAPSGAVLVGARFGQGAGAALLVPASFALLRAAYPDGALRARAVGVWGMVSAVAFGAGPALGGLLVAGPGWRWVFWVNLPVAALAAVLTRRYVPPVAARRTARRGDPVGQLLGVVGLVALVGAVNEAGVRGWGSPWVLGAFGVGAAALAGFARVELGLERRLGRHSDLRAANSRTAEPGGREPLLPPALLRDGRLAAVDAVGLLLGLGYYGMLYVLTLHFQLVRGYGSLGAGLALLPSVGMGLLAAPLSSRLAARYGPYPPMAGALLLGAAGFLGWLAAGPDTPYPVLLPALAATGLATPVTVVSATVAVLEASPPDAAGTASAVFNVARQVGSSLGVALFGTLLGGLGPVRGLHVSALVAAGAFLLGALLAGRVLRRGRAAGGR</sequence>
<feature type="transmembrane region" description="Helical" evidence="6">
    <location>
        <begin position="241"/>
        <end position="259"/>
    </location>
</feature>